<evidence type="ECO:0000259" key="2">
    <source>
        <dbReference type="Pfam" id="PF07287"/>
    </source>
</evidence>
<feature type="region of interest" description="Disordered" evidence="1">
    <location>
        <begin position="536"/>
        <end position="602"/>
    </location>
</feature>
<gene>
    <name evidence="4" type="ORF">PG996_003791</name>
</gene>
<reference evidence="4 5" key="1">
    <citation type="submission" date="2023-01" db="EMBL/GenBank/DDBJ databases">
        <title>Analysis of 21 Apiospora genomes using comparative genomics revels a genus with tremendous synthesis potential of carbohydrate active enzymes and secondary metabolites.</title>
        <authorList>
            <person name="Sorensen T."/>
        </authorList>
    </citation>
    <scope>NUCLEOTIDE SEQUENCE [LARGE SCALE GENOMIC DNA]</scope>
    <source>
        <strain evidence="4 5">CBS 83171</strain>
    </source>
</reference>
<evidence type="ECO:0000259" key="3">
    <source>
        <dbReference type="Pfam" id="PF14330"/>
    </source>
</evidence>
<organism evidence="4 5">
    <name type="scientific">Apiospora saccharicola</name>
    <dbReference type="NCBI Taxonomy" id="335842"/>
    <lineage>
        <taxon>Eukaryota</taxon>
        <taxon>Fungi</taxon>
        <taxon>Dikarya</taxon>
        <taxon>Ascomycota</taxon>
        <taxon>Pezizomycotina</taxon>
        <taxon>Sordariomycetes</taxon>
        <taxon>Xylariomycetidae</taxon>
        <taxon>Amphisphaeriales</taxon>
        <taxon>Apiosporaceae</taxon>
        <taxon>Apiospora</taxon>
    </lineage>
</organism>
<dbReference type="Pfam" id="PF07287">
    <property type="entry name" value="AtuA"/>
    <property type="match status" value="1"/>
</dbReference>
<dbReference type="Pfam" id="PF14330">
    <property type="entry name" value="DUF4387"/>
    <property type="match status" value="1"/>
</dbReference>
<keyword evidence="5" id="KW-1185">Reference proteome</keyword>
<protein>
    <recommendedName>
        <fullName evidence="6">Caib baif family enzyme</fullName>
    </recommendedName>
</protein>
<proteinExistence type="predicted"/>
<evidence type="ECO:0008006" key="6">
    <source>
        <dbReference type="Google" id="ProtNLM"/>
    </source>
</evidence>
<dbReference type="Proteomes" id="UP001446871">
    <property type="component" value="Unassembled WGS sequence"/>
</dbReference>
<feature type="region of interest" description="Disordered" evidence="1">
    <location>
        <begin position="512"/>
        <end position="531"/>
    </location>
</feature>
<name>A0ABR1W2B1_9PEZI</name>
<comment type="caution">
    <text evidence="4">The sequence shown here is derived from an EMBL/GenBank/DDBJ whole genome shotgun (WGS) entry which is preliminary data.</text>
</comment>
<feature type="domain" description="DUF4387" evidence="3">
    <location>
        <begin position="601"/>
        <end position="706"/>
    </location>
</feature>
<evidence type="ECO:0000256" key="1">
    <source>
        <dbReference type="SAM" id="MobiDB-lite"/>
    </source>
</evidence>
<evidence type="ECO:0000313" key="5">
    <source>
        <dbReference type="Proteomes" id="UP001446871"/>
    </source>
</evidence>
<dbReference type="EMBL" id="JAQQWM010000002">
    <property type="protein sequence ID" value="KAK8077621.1"/>
    <property type="molecule type" value="Genomic_DNA"/>
</dbReference>
<evidence type="ECO:0000313" key="4">
    <source>
        <dbReference type="EMBL" id="KAK8077621.1"/>
    </source>
</evidence>
<feature type="domain" description="Acyclic terpene utilisation N-terminal" evidence="2">
    <location>
        <begin position="169"/>
        <end position="357"/>
    </location>
</feature>
<sequence>MASVPGTDYTYAATPVCHVVTPVGMMGYGFDEKLTETALESLVPTGTPTALILDSGSTDSGPEKLALGITTCPRSSYYRDLSKLLKLVYKFRVPLIFSSAGGDGSDAHVKEISQMIGEIVSEDGNEHYRFKVLAIFAGVDKAIVLDRLRKGSITGCGKFVPPLTEDDIENATTIVSQLGPEPFMEAMSAEPDFDIIIGGRAYDPATYVAYAAHAMKAQLANTGPDPEEKARLFGASQHMGKIMECGGLCSEPKSHGAVATLFDNGTFDIVPTLPTSICTPLSVAAHTLYEKSRPDLLYGPGGWLDLTKSTYEQGADGRTVRVSGSTFHFSEDYQLPYQLKLEAATVVGYRSMYMGTIRDRECYQLSLAGSLRPPLGTTTNSRRNNAAILVRQIGPLLEQVRSYIATQHSDVSDWDIHWHIHGRDKSGNVANDIFLIGEVIAPTQAQARAIASTARVATMHGGYPGQKATSGNFGFGIGGKVEIDLGPCAKFSIYHLMDLEEGERHLFFPDEEQQVTSDARSEGPRVRILHTVSTIGRGGKINNTSRRDAAAVRTTAEPKPVDSSSSEAKATNHKGDPPQKTSAGGASPDSKTDKPPPPTVLGDLARVLRSKNAGPYEITLDAMFETEATYQAVKLSGLLTKNRVAAALGVRPEDQIAWCGFFDPARAFKVTIPRLRGGGGQLSVPAGGFMEDDVHGTQQHLELFNLRLPEELLARLEALR</sequence>
<dbReference type="InterPro" id="IPR010839">
    <property type="entry name" value="AtuA_N"/>
</dbReference>
<accession>A0ABR1W2B1</accession>
<dbReference type="InterPro" id="IPR025496">
    <property type="entry name" value="DUF4387"/>
</dbReference>